<evidence type="ECO:0000313" key="1">
    <source>
        <dbReference type="EMBL" id="VDM75489.1"/>
    </source>
</evidence>
<dbReference type="SUPFAM" id="SSF48403">
    <property type="entry name" value="Ankyrin repeat"/>
    <property type="match status" value="1"/>
</dbReference>
<dbReference type="AlphaFoldDB" id="A0A3P7J6J8"/>
<keyword evidence="2" id="KW-1185">Reference proteome</keyword>
<accession>A0A3P7J6J8</accession>
<reference evidence="1 2" key="1">
    <citation type="submission" date="2018-11" db="EMBL/GenBank/DDBJ databases">
        <authorList>
            <consortium name="Pathogen Informatics"/>
        </authorList>
    </citation>
    <scope>NUCLEOTIDE SEQUENCE [LARGE SCALE GENOMIC DNA]</scope>
</reference>
<dbReference type="Gene3D" id="1.25.40.20">
    <property type="entry name" value="Ankyrin repeat-containing domain"/>
    <property type="match status" value="1"/>
</dbReference>
<proteinExistence type="predicted"/>
<evidence type="ECO:0000313" key="2">
    <source>
        <dbReference type="Proteomes" id="UP000270094"/>
    </source>
</evidence>
<dbReference type="InterPro" id="IPR036770">
    <property type="entry name" value="Ankyrin_rpt-contain_sf"/>
</dbReference>
<organism evidence="1 2">
    <name type="scientific">Strongylus vulgaris</name>
    <name type="common">Blood worm</name>
    <dbReference type="NCBI Taxonomy" id="40348"/>
    <lineage>
        <taxon>Eukaryota</taxon>
        <taxon>Metazoa</taxon>
        <taxon>Ecdysozoa</taxon>
        <taxon>Nematoda</taxon>
        <taxon>Chromadorea</taxon>
        <taxon>Rhabditida</taxon>
        <taxon>Rhabditina</taxon>
        <taxon>Rhabditomorpha</taxon>
        <taxon>Strongyloidea</taxon>
        <taxon>Strongylidae</taxon>
        <taxon>Strongylus</taxon>
    </lineage>
</organism>
<dbReference type="Proteomes" id="UP000270094">
    <property type="component" value="Unassembled WGS sequence"/>
</dbReference>
<name>A0A3P7J6J8_STRVU</name>
<protein>
    <submittedName>
        <fullName evidence="1">Uncharacterized protein</fullName>
    </submittedName>
</protein>
<dbReference type="EMBL" id="UYYB01095390">
    <property type="protein sequence ID" value="VDM75489.1"/>
    <property type="molecule type" value="Genomic_DNA"/>
</dbReference>
<dbReference type="OrthoDB" id="10257049at2759"/>
<gene>
    <name evidence="1" type="ORF">SVUK_LOCUS10487</name>
</gene>
<sequence length="129" mass="13845">MLLRDPLSYGNYDNSSEIHGFSILLAGNRVLKPPQTSPNTSLFITSTLGSADHQNLLIFGSSSFDIRTVLSDATSAVQNKEHMKEEEKELFAAIEAGDAAKVTELIKSGIDINCHDAGGMSPLSTAAYK</sequence>